<feature type="compositionally biased region" description="Basic and acidic residues" evidence="1">
    <location>
        <begin position="31"/>
        <end position="43"/>
    </location>
</feature>
<keyword evidence="4" id="KW-1185">Reference proteome</keyword>
<keyword evidence="2" id="KW-0472">Membrane</keyword>
<comment type="caution">
    <text evidence="3">The sequence shown here is derived from an EMBL/GenBank/DDBJ whole genome shotgun (WGS) entry which is preliminary data.</text>
</comment>
<gene>
    <name evidence="3" type="ORF">JOF55_003049</name>
</gene>
<feature type="region of interest" description="Disordered" evidence="1">
    <location>
        <begin position="1"/>
        <end position="65"/>
    </location>
</feature>
<evidence type="ECO:0000256" key="1">
    <source>
        <dbReference type="SAM" id="MobiDB-lite"/>
    </source>
</evidence>
<feature type="compositionally biased region" description="Basic residues" evidence="1">
    <location>
        <begin position="44"/>
        <end position="54"/>
    </location>
</feature>
<keyword evidence="2" id="KW-0812">Transmembrane</keyword>
<keyword evidence="2" id="KW-1133">Transmembrane helix</keyword>
<name>A0AAE3ZDF4_9ACTN</name>
<feature type="transmembrane region" description="Helical" evidence="2">
    <location>
        <begin position="130"/>
        <end position="150"/>
    </location>
</feature>
<organism evidence="3 4">
    <name type="scientific">Haloactinomyces albus</name>
    <dbReference type="NCBI Taxonomy" id="1352928"/>
    <lineage>
        <taxon>Bacteria</taxon>
        <taxon>Bacillati</taxon>
        <taxon>Actinomycetota</taxon>
        <taxon>Actinomycetes</taxon>
        <taxon>Actinopolysporales</taxon>
        <taxon>Actinopolysporaceae</taxon>
        <taxon>Haloactinomyces</taxon>
    </lineage>
</organism>
<proteinExistence type="predicted"/>
<dbReference type="EMBL" id="JAVDXW010000001">
    <property type="protein sequence ID" value="MDR7302868.1"/>
    <property type="molecule type" value="Genomic_DNA"/>
</dbReference>
<dbReference type="AlphaFoldDB" id="A0AAE3ZDF4"/>
<dbReference type="Proteomes" id="UP001180845">
    <property type="component" value="Unassembled WGS sequence"/>
</dbReference>
<accession>A0AAE3ZDF4</accession>
<evidence type="ECO:0000313" key="3">
    <source>
        <dbReference type="EMBL" id="MDR7302868.1"/>
    </source>
</evidence>
<evidence type="ECO:0000256" key="2">
    <source>
        <dbReference type="SAM" id="Phobius"/>
    </source>
</evidence>
<reference evidence="3" key="1">
    <citation type="submission" date="2023-07" db="EMBL/GenBank/DDBJ databases">
        <title>Sequencing the genomes of 1000 actinobacteria strains.</title>
        <authorList>
            <person name="Klenk H.-P."/>
        </authorList>
    </citation>
    <scope>NUCLEOTIDE SEQUENCE</scope>
    <source>
        <strain evidence="3">DSM 45977</strain>
    </source>
</reference>
<feature type="transmembrane region" description="Helical" evidence="2">
    <location>
        <begin position="75"/>
        <end position="94"/>
    </location>
</feature>
<feature type="transmembrane region" description="Helical" evidence="2">
    <location>
        <begin position="106"/>
        <end position="123"/>
    </location>
</feature>
<dbReference type="RefSeq" id="WP_310274767.1">
    <property type="nucleotide sequence ID" value="NZ_JAVDXW010000001.1"/>
</dbReference>
<sequence length="152" mass="16311">MRAAAEQRGQEPSTDREPSTMPHVPQPPGRGKAETGDWQARRERAQRRPRRTRRSSTEKPPGRVGGILRGLSGSLAAGLLVLAAMLVGVQVWAANNDWIGPGMGSVVGHSVAGGVALVAQLVADRRRDTAGGLSVFAVLAVVVGTLWYWWWL</sequence>
<evidence type="ECO:0000313" key="4">
    <source>
        <dbReference type="Proteomes" id="UP001180845"/>
    </source>
</evidence>
<protein>
    <submittedName>
        <fullName evidence="3">Uncharacterized protein</fullName>
    </submittedName>
</protein>